<proteinExistence type="predicted"/>
<dbReference type="EMBL" id="JACSQE010000005">
    <property type="protein sequence ID" value="MBD7998585.1"/>
    <property type="molecule type" value="Genomic_DNA"/>
</dbReference>
<dbReference type="InterPro" id="IPR037079">
    <property type="entry name" value="AF2212/PG0164-like_sf"/>
</dbReference>
<accession>A0ABR8V1C1</accession>
<protein>
    <submittedName>
        <fullName evidence="1">DUF1905 domain-containing protein</fullName>
    </submittedName>
</protein>
<name>A0ABR8V1C1_9CELL</name>
<evidence type="ECO:0000313" key="1">
    <source>
        <dbReference type="EMBL" id="MBD7998585.1"/>
    </source>
</evidence>
<reference evidence="1 2" key="1">
    <citation type="submission" date="2020-08" db="EMBL/GenBank/DDBJ databases">
        <title>A Genomic Blueprint of the Chicken Gut Microbiome.</title>
        <authorList>
            <person name="Gilroy R."/>
            <person name="Ravi A."/>
            <person name="Getino M."/>
            <person name="Pursley I."/>
            <person name="Horton D.L."/>
            <person name="Alikhan N.-F."/>
            <person name="Baker D."/>
            <person name="Gharbi K."/>
            <person name="Hall N."/>
            <person name="Watson M."/>
            <person name="Adriaenssens E.M."/>
            <person name="Foster-Nyarko E."/>
            <person name="Jarju S."/>
            <person name="Secka A."/>
            <person name="Antonio M."/>
            <person name="Oren A."/>
            <person name="Chaudhuri R."/>
            <person name="La Ragione R.M."/>
            <person name="Hildebrand F."/>
            <person name="Pallen M.J."/>
        </authorList>
    </citation>
    <scope>NUCLEOTIDE SEQUENCE [LARGE SCALE GENOMIC DNA]</scope>
    <source>
        <strain evidence="1 2">Sa2CUA8</strain>
    </source>
</reference>
<gene>
    <name evidence="1" type="ORF">H9640_08470</name>
</gene>
<dbReference type="RefSeq" id="WP_191790261.1">
    <property type="nucleotide sequence ID" value="NZ_JACSQE010000005.1"/>
</dbReference>
<dbReference type="Gene3D" id="2.40.30.100">
    <property type="entry name" value="AF2212/PG0164-like"/>
    <property type="match status" value="1"/>
</dbReference>
<evidence type="ECO:0000313" key="2">
    <source>
        <dbReference type="Proteomes" id="UP000633601"/>
    </source>
</evidence>
<sequence length="148" mass="15623">MRFRTTILQSGKTATGIPVPDDVVAALDAGKRVPVRVTVGGHTYRSSVAPYQGRFMIALSAENREAAGVSGGDEVDVDIEVDDAPREVAVPDDLAAVLTPTARAAFDALSFSRRRALVEPIEAAKTPETRQRRIDKAVEAIAGPAPGT</sequence>
<dbReference type="Pfam" id="PF08922">
    <property type="entry name" value="DUF1905"/>
    <property type="match status" value="1"/>
</dbReference>
<dbReference type="Proteomes" id="UP000633601">
    <property type="component" value="Unassembled WGS sequence"/>
</dbReference>
<dbReference type="Pfam" id="PF13376">
    <property type="entry name" value="OmdA"/>
    <property type="match status" value="1"/>
</dbReference>
<organism evidence="1 2">
    <name type="scientific">Oerskovia gallyi</name>
    <dbReference type="NCBI Taxonomy" id="2762226"/>
    <lineage>
        <taxon>Bacteria</taxon>
        <taxon>Bacillati</taxon>
        <taxon>Actinomycetota</taxon>
        <taxon>Actinomycetes</taxon>
        <taxon>Micrococcales</taxon>
        <taxon>Cellulomonadaceae</taxon>
        <taxon>Oerskovia</taxon>
    </lineage>
</organism>
<comment type="caution">
    <text evidence="1">The sequence shown here is derived from an EMBL/GenBank/DDBJ whole genome shotgun (WGS) entry which is preliminary data.</text>
</comment>
<dbReference type="InterPro" id="IPR015018">
    <property type="entry name" value="DUF1905"/>
</dbReference>
<dbReference type="SUPFAM" id="SSF141694">
    <property type="entry name" value="AF2212/PG0164-like"/>
    <property type="match status" value="1"/>
</dbReference>
<keyword evidence="2" id="KW-1185">Reference proteome</keyword>